<gene>
    <name evidence="3" type="ORF">OM074_00545</name>
</gene>
<dbReference type="GO" id="GO:0033922">
    <property type="term" value="F:peptidoglycan beta-N-acetylmuramidase activity"/>
    <property type="evidence" value="ECO:0007669"/>
    <property type="project" value="InterPro"/>
</dbReference>
<dbReference type="Pfam" id="PF20732">
    <property type="entry name" value="NamZ_C"/>
    <property type="match status" value="1"/>
</dbReference>
<name>A0AAE3MAF9_9BACT</name>
<dbReference type="InterPro" id="IPR048503">
    <property type="entry name" value="NamZ_C"/>
</dbReference>
<organism evidence="3 4">
    <name type="scientific">Plebeiibacterium marinum</name>
    <dbReference type="NCBI Taxonomy" id="2992111"/>
    <lineage>
        <taxon>Bacteria</taxon>
        <taxon>Pseudomonadati</taxon>
        <taxon>Bacteroidota</taxon>
        <taxon>Bacteroidia</taxon>
        <taxon>Marinilabiliales</taxon>
        <taxon>Marinilabiliaceae</taxon>
        <taxon>Plebeiibacterium</taxon>
    </lineage>
</organism>
<dbReference type="Pfam" id="PF07075">
    <property type="entry name" value="NamZ_N"/>
    <property type="match status" value="1"/>
</dbReference>
<dbReference type="Proteomes" id="UP001207408">
    <property type="component" value="Unassembled WGS sequence"/>
</dbReference>
<dbReference type="EMBL" id="JAPDPI010000001">
    <property type="protein sequence ID" value="MCW3804090.1"/>
    <property type="molecule type" value="Genomic_DNA"/>
</dbReference>
<dbReference type="InterPro" id="IPR048502">
    <property type="entry name" value="NamZ_N"/>
</dbReference>
<evidence type="ECO:0000259" key="1">
    <source>
        <dbReference type="Pfam" id="PF07075"/>
    </source>
</evidence>
<reference evidence="3" key="1">
    <citation type="submission" date="2022-10" db="EMBL/GenBank/DDBJ databases">
        <authorList>
            <person name="Yu W.X."/>
        </authorList>
    </citation>
    <scope>NUCLEOTIDE SEQUENCE</scope>
    <source>
        <strain evidence="3">D04</strain>
    </source>
</reference>
<dbReference type="PIRSF" id="PIRSF016719">
    <property type="entry name" value="UCP016719"/>
    <property type="match status" value="1"/>
</dbReference>
<feature type="domain" description="Peptidoglycan beta-N-acetylmuramidase NamZ C-terminal" evidence="2">
    <location>
        <begin position="248"/>
        <end position="386"/>
    </location>
</feature>
<evidence type="ECO:0000313" key="3">
    <source>
        <dbReference type="EMBL" id="MCW3804090.1"/>
    </source>
</evidence>
<evidence type="ECO:0000259" key="2">
    <source>
        <dbReference type="Pfam" id="PF20732"/>
    </source>
</evidence>
<dbReference type="RefSeq" id="WP_301197313.1">
    <property type="nucleotide sequence ID" value="NZ_JAPDPI010000001.1"/>
</dbReference>
<sequence>MRNLVVVLLIVLTNLSSCKSQSNPVIAPGAYSMGEYLPLIMGKKVGLLVNHSSLVGNVHLLDTLISLDVNISKVFAPEHGFRGVNDAGEHVSNEVDAKTGIPIVSLFGRNKKPTLNQLEGIDVVLFDLQDVGVRFYTYISTMHYMMEACAEAGVSFVVLDRPNPNGDYYAGPVLNPEFSSFVGMHPIPVVHGLTVGELAGMINGEGWLKGGLKCDLRVIKAKNWDHNIPYELPVKPSPNLPNHLSVRLYPSLCFFEATNVSIGRGTFFPFQVIGYPNPTLGNFSFTPKSIEGMSKSPKQQNVTCYGIDLRDTGNIPNFTFSYFVDMYEKLGKEPGFELNERWFNLLAGNDIILKEIKQGVSLTEVALLWQEDLDHYGKLRDKYLLYSKEDGSELPSVDTNE</sequence>
<dbReference type="Gene3D" id="3.40.50.12170">
    <property type="entry name" value="Uncharacterised protein PF07075, DUF1343"/>
    <property type="match status" value="1"/>
</dbReference>
<evidence type="ECO:0000313" key="4">
    <source>
        <dbReference type="Proteomes" id="UP001207408"/>
    </source>
</evidence>
<dbReference type="Gene3D" id="3.90.1150.140">
    <property type="match status" value="1"/>
</dbReference>
<dbReference type="AlphaFoldDB" id="A0AAE3MAF9"/>
<feature type="domain" description="Peptidoglycan beta-N-acetylmuramidase NamZ N-terminal" evidence="1">
    <location>
        <begin position="45"/>
        <end position="242"/>
    </location>
</feature>
<dbReference type="PANTHER" id="PTHR42915:SF1">
    <property type="entry name" value="PEPTIDOGLYCAN BETA-N-ACETYLMURAMIDASE NAMZ"/>
    <property type="match status" value="1"/>
</dbReference>
<keyword evidence="4" id="KW-1185">Reference proteome</keyword>
<accession>A0AAE3MAF9</accession>
<comment type="caution">
    <text evidence="3">The sequence shown here is derived from an EMBL/GenBank/DDBJ whole genome shotgun (WGS) entry which is preliminary data.</text>
</comment>
<protein>
    <submittedName>
        <fullName evidence="3">DUF1343 domain-containing protein</fullName>
    </submittedName>
</protein>
<dbReference type="PANTHER" id="PTHR42915">
    <property type="entry name" value="HYPOTHETICAL 460 KDA PROTEIN IN FEUA-SIGW INTERGENIC REGION [PRECURSOR]"/>
    <property type="match status" value="1"/>
</dbReference>
<dbReference type="InterPro" id="IPR008302">
    <property type="entry name" value="NamZ"/>
</dbReference>
<proteinExistence type="predicted"/>